<keyword evidence="5" id="KW-0010">Activator</keyword>
<protein>
    <submittedName>
        <fullName evidence="8">Nitrogen regulation protein NR(I)</fullName>
    </submittedName>
</protein>
<dbReference type="InterPro" id="IPR002197">
    <property type="entry name" value="HTH_Fis"/>
</dbReference>
<keyword evidence="3" id="KW-0805">Transcription regulation</keyword>
<dbReference type="CDD" id="cd00009">
    <property type="entry name" value="AAA"/>
    <property type="match status" value="1"/>
</dbReference>
<keyword evidence="2" id="KW-0067">ATP-binding</keyword>
<dbReference type="PANTHER" id="PTHR32071">
    <property type="entry name" value="TRANSCRIPTIONAL REGULATORY PROTEIN"/>
    <property type="match status" value="1"/>
</dbReference>
<gene>
    <name evidence="8" type="ORF">MNBD_IGNAVI01-2849</name>
</gene>
<dbReference type="GO" id="GO:0043565">
    <property type="term" value="F:sequence-specific DNA binding"/>
    <property type="evidence" value="ECO:0007669"/>
    <property type="project" value="InterPro"/>
</dbReference>
<keyword evidence="1" id="KW-0547">Nucleotide-binding</keyword>
<feature type="domain" description="Sigma-54 factor interaction" evidence="7">
    <location>
        <begin position="1"/>
        <end position="151"/>
    </location>
</feature>
<dbReference type="Gene3D" id="1.10.8.60">
    <property type="match status" value="1"/>
</dbReference>
<reference evidence="8" key="1">
    <citation type="submission" date="2018-06" db="EMBL/GenBank/DDBJ databases">
        <authorList>
            <person name="Zhirakovskaya E."/>
        </authorList>
    </citation>
    <scope>NUCLEOTIDE SEQUENCE</scope>
</reference>
<evidence type="ECO:0000256" key="4">
    <source>
        <dbReference type="ARBA" id="ARBA00023125"/>
    </source>
</evidence>
<dbReference type="InterPro" id="IPR025943">
    <property type="entry name" value="Sigma_54_int_dom_ATP-bd_2"/>
</dbReference>
<evidence type="ECO:0000259" key="7">
    <source>
        <dbReference type="PROSITE" id="PS50045"/>
    </source>
</evidence>
<evidence type="ECO:0000313" key="8">
    <source>
        <dbReference type="EMBL" id="VAX18619.1"/>
    </source>
</evidence>
<dbReference type="InterPro" id="IPR002078">
    <property type="entry name" value="Sigma_54_int"/>
</dbReference>
<organism evidence="8">
    <name type="scientific">hydrothermal vent metagenome</name>
    <dbReference type="NCBI Taxonomy" id="652676"/>
    <lineage>
        <taxon>unclassified sequences</taxon>
        <taxon>metagenomes</taxon>
        <taxon>ecological metagenomes</taxon>
    </lineage>
</organism>
<dbReference type="EMBL" id="UOGD01000108">
    <property type="protein sequence ID" value="VAX18619.1"/>
    <property type="molecule type" value="Genomic_DNA"/>
</dbReference>
<dbReference type="InterPro" id="IPR009057">
    <property type="entry name" value="Homeodomain-like_sf"/>
</dbReference>
<dbReference type="Gene3D" id="3.40.50.300">
    <property type="entry name" value="P-loop containing nucleotide triphosphate hydrolases"/>
    <property type="match status" value="1"/>
</dbReference>
<evidence type="ECO:0000256" key="2">
    <source>
        <dbReference type="ARBA" id="ARBA00022840"/>
    </source>
</evidence>
<dbReference type="InterPro" id="IPR058031">
    <property type="entry name" value="AAA_lid_NorR"/>
</dbReference>
<dbReference type="GO" id="GO:0005524">
    <property type="term" value="F:ATP binding"/>
    <property type="evidence" value="ECO:0007669"/>
    <property type="project" value="UniProtKB-KW"/>
</dbReference>
<feature type="non-terminal residue" evidence="8">
    <location>
        <position position="1"/>
    </location>
</feature>
<keyword evidence="6" id="KW-0804">Transcription</keyword>
<dbReference type="AlphaFoldDB" id="A0A3B1BKY8"/>
<dbReference type="FunFam" id="1.10.8.60:FF:000014">
    <property type="entry name" value="DNA-binding transcriptional regulator NtrC"/>
    <property type="match status" value="1"/>
</dbReference>
<evidence type="ECO:0000256" key="1">
    <source>
        <dbReference type="ARBA" id="ARBA00022741"/>
    </source>
</evidence>
<dbReference type="InterPro" id="IPR027417">
    <property type="entry name" value="P-loop_NTPase"/>
</dbReference>
<keyword evidence="4" id="KW-0238">DNA-binding</keyword>
<dbReference type="Pfam" id="PF00158">
    <property type="entry name" value="Sigma54_activat"/>
    <property type="match status" value="1"/>
</dbReference>
<dbReference type="PROSITE" id="PS50045">
    <property type="entry name" value="SIGMA54_INTERACT_4"/>
    <property type="match status" value="1"/>
</dbReference>
<proteinExistence type="predicted"/>
<accession>A0A3B1BKY8</accession>
<name>A0A3B1BKY8_9ZZZZ</name>
<evidence type="ECO:0000256" key="5">
    <source>
        <dbReference type="ARBA" id="ARBA00023159"/>
    </source>
</evidence>
<dbReference type="Gene3D" id="1.10.10.60">
    <property type="entry name" value="Homeodomain-like"/>
    <property type="match status" value="1"/>
</dbReference>
<dbReference type="GO" id="GO:0006355">
    <property type="term" value="P:regulation of DNA-templated transcription"/>
    <property type="evidence" value="ECO:0007669"/>
    <property type="project" value="InterPro"/>
</dbReference>
<dbReference type="Pfam" id="PF02954">
    <property type="entry name" value="HTH_8"/>
    <property type="match status" value="1"/>
</dbReference>
<dbReference type="PROSITE" id="PS00676">
    <property type="entry name" value="SIGMA54_INTERACT_2"/>
    <property type="match status" value="1"/>
</dbReference>
<dbReference type="Pfam" id="PF25601">
    <property type="entry name" value="AAA_lid_14"/>
    <property type="match status" value="1"/>
</dbReference>
<evidence type="ECO:0000256" key="3">
    <source>
        <dbReference type="ARBA" id="ARBA00023015"/>
    </source>
</evidence>
<dbReference type="SUPFAM" id="SSF46689">
    <property type="entry name" value="Homeodomain-like"/>
    <property type="match status" value="1"/>
</dbReference>
<evidence type="ECO:0000256" key="6">
    <source>
        <dbReference type="ARBA" id="ARBA00023163"/>
    </source>
</evidence>
<dbReference type="SUPFAM" id="SSF52540">
    <property type="entry name" value="P-loop containing nucleoside triphosphate hydrolases"/>
    <property type="match status" value="1"/>
</dbReference>
<sequence length="235" mass="26771">GAVEDKSGLFKVADGGTLFLDEIGDLPLNMQVKLLRAIEDKNFIPVGGSKVISSDIRIIAATNQNLYEKTLSGEFREDLFYRLNVIEIQLPSLKERKEDIPLLVNHFLSKYCNEMGKKILRVDSEAMKALMNYEWRGGVRELENVIERAVIFATDDTINISNLTDHIRSDYSAQKFPESLKDATRNFEREHIASVIKNHNYNKDEAAKALSIGLSSLYRKIEELEITTKPNDDQY</sequence>